<keyword evidence="6" id="KW-0997">Cell inner membrane</keyword>
<protein>
    <recommendedName>
        <fullName evidence="4">Glucans biosynthesis glucosyltransferase H</fullName>
    </recommendedName>
</protein>
<evidence type="ECO:0000256" key="7">
    <source>
        <dbReference type="ARBA" id="ARBA00022676"/>
    </source>
</evidence>
<dbReference type="Pfam" id="PF13632">
    <property type="entry name" value="Glyco_trans_2_3"/>
    <property type="match status" value="1"/>
</dbReference>
<dbReference type="GO" id="GO:0005886">
    <property type="term" value="C:plasma membrane"/>
    <property type="evidence" value="ECO:0007669"/>
    <property type="project" value="UniProtKB-SubCell"/>
</dbReference>
<dbReference type="InterPro" id="IPR050321">
    <property type="entry name" value="Glycosyltr_2/OpgH_subfam"/>
</dbReference>
<dbReference type="InterPro" id="IPR029044">
    <property type="entry name" value="Nucleotide-diphossugar_trans"/>
</dbReference>
<feature type="transmembrane region" description="Helical" evidence="12">
    <location>
        <begin position="440"/>
        <end position="465"/>
    </location>
</feature>
<dbReference type="Proteomes" id="UP000094172">
    <property type="component" value="Unassembled WGS sequence"/>
</dbReference>
<dbReference type="AlphaFoldDB" id="A0A1E3VL26"/>
<dbReference type="CDD" id="cd04191">
    <property type="entry name" value="Glucan_BSP_MdoH"/>
    <property type="match status" value="1"/>
</dbReference>
<keyword evidence="8" id="KW-0808">Transferase</keyword>
<dbReference type="EMBL" id="LPWE01000014">
    <property type="protein sequence ID" value="ODR93656.1"/>
    <property type="molecule type" value="Genomic_DNA"/>
</dbReference>
<evidence type="ECO:0000256" key="2">
    <source>
        <dbReference type="ARBA" id="ARBA00005001"/>
    </source>
</evidence>
<keyword evidence="10 12" id="KW-1133">Transmembrane helix</keyword>
<feature type="transmembrane region" description="Helical" evidence="12">
    <location>
        <begin position="357"/>
        <end position="380"/>
    </location>
</feature>
<feature type="domain" description="Glycosyltransferase 2-like" evidence="13">
    <location>
        <begin position="182"/>
        <end position="377"/>
    </location>
</feature>
<evidence type="ECO:0000256" key="8">
    <source>
        <dbReference type="ARBA" id="ARBA00022679"/>
    </source>
</evidence>
<evidence type="ECO:0000256" key="12">
    <source>
        <dbReference type="SAM" id="Phobius"/>
    </source>
</evidence>
<comment type="similarity">
    <text evidence="3">Belongs to the glycosyltransferase 2 family. OpgH subfamily.</text>
</comment>
<comment type="pathway">
    <text evidence="2">Glycan metabolism; osmoregulated periplasmic glucan (OPG) biosynthesis.</text>
</comment>
<evidence type="ECO:0000256" key="5">
    <source>
        <dbReference type="ARBA" id="ARBA00022475"/>
    </source>
</evidence>
<evidence type="ECO:0000256" key="4">
    <source>
        <dbReference type="ARBA" id="ARBA00020585"/>
    </source>
</evidence>
<name>A0A1E3VL26_9HYPH</name>
<evidence type="ECO:0000256" key="11">
    <source>
        <dbReference type="ARBA" id="ARBA00023136"/>
    </source>
</evidence>
<feature type="transmembrane region" description="Helical" evidence="12">
    <location>
        <begin position="34"/>
        <end position="65"/>
    </location>
</feature>
<evidence type="ECO:0000313" key="14">
    <source>
        <dbReference type="EMBL" id="ODR93656.1"/>
    </source>
</evidence>
<evidence type="ECO:0000313" key="15">
    <source>
        <dbReference type="Proteomes" id="UP000094172"/>
    </source>
</evidence>
<evidence type="ECO:0000259" key="13">
    <source>
        <dbReference type="Pfam" id="PF13632"/>
    </source>
</evidence>
<evidence type="ECO:0000256" key="3">
    <source>
        <dbReference type="ARBA" id="ARBA00009337"/>
    </source>
</evidence>
<evidence type="ECO:0000256" key="6">
    <source>
        <dbReference type="ARBA" id="ARBA00022519"/>
    </source>
</evidence>
<dbReference type="GO" id="GO:0016758">
    <property type="term" value="F:hexosyltransferase activity"/>
    <property type="evidence" value="ECO:0007669"/>
    <property type="project" value="TreeGrafter"/>
</dbReference>
<dbReference type="PANTHER" id="PTHR43867">
    <property type="entry name" value="CELLULOSE SYNTHASE CATALYTIC SUBUNIT A [UDP-FORMING]"/>
    <property type="match status" value="1"/>
</dbReference>
<dbReference type="NCBIfam" id="NF003958">
    <property type="entry name" value="PRK05454.2-1"/>
    <property type="match status" value="1"/>
</dbReference>
<feature type="transmembrane region" description="Helical" evidence="12">
    <location>
        <begin position="406"/>
        <end position="428"/>
    </location>
</feature>
<reference evidence="14 15" key="1">
    <citation type="journal article" date="2016" name="Environ. Microbiol.">
        <title>New Methyloceanibacter diversity from North Sea sediments includes methanotroph containing solely the soluble methane monooxygenase.</title>
        <authorList>
            <person name="Vekeman B."/>
            <person name="Kerckhof F.M."/>
            <person name="Cremers G."/>
            <person name="de Vos P."/>
            <person name="Vandamme P."/>
            <person name="Boon N."/>
            <person name="Op den Camp H.J."/>
            <person name="Heylen K."/>
        </authorList>
    </citation>
    <scope>NUCLEOTIDE SEQUENCE [LARGE SCALE GENOMIC DNA]</scope>
    <source>
        <strain evidence="14 15">R-67176</strain>
    </source>
</reference>
<dbReference type="PANTHER" id="PTHR43867:SF5">
    <property type="entry name" value="GLUCANS BIOSYNTHESIS GLUCOSYLTRANSFERASE H"/>
    <property type="match status" value="1"/>
</dbReference>
<accession>A0A1E3VL26</accession>
<comment type="subcellular location">
    <subcellularLocation>
        <location evidence="1">Cell inner membrane</location>
        <topology evidence="1">Multi-pass membrane protein</topology>
    </subcellularLocation>
</comment>
<dbReference type="NCBIfam" id="NF003962">
    <property type="entry name" value="PRK05454.2-5"/>
    <property type="match status" value="1"/>
</dbReference>
<feature type="transmembrane region" description="Helical" evidence="12">
    <location>
        <begin position="521"/>
        <end position="540"/>
    </location>
</feature>
<keyword evidence="9 12" id="KW-0812">Transmembrane</keyword>
<keyword evidence="15" id="KW-1185">Reference proteome</keyword>
<keyword evidence="7" id="KW-0328">Glycosyltransferase</keyword>
<evidence type="ECO:0000256" key="9">
    <source>
        <dbReference type="ARBA" id="ARBA00022692"/>
    </source>
</evidence>
<organism evidence="14 15">
    <name type="scientific">Methyloceanibacter stevinii</name>
    <dbReference type="NCBI Taxonomy" id="1774970"/>
    <lineage>
        <taxon>Bacteria</taxon>
        <taxon>Pseudomonadati</taxon>
        <taxon>Pseudomonadota</taxon>
        <taxon>Alphaproteobacteria</taxon>
        <taxon>Hyphomicrobiales</taxon>
        <taxon>Hyphomicrobiaceae</taxon>
        <taxon>Methyloceanibacter</taxon>
    </lineage>
</organism>
<dbReference type="InterPro" id="IPR001173">
    <property type="entry name" value="Glyco_trans_2-like"/>
</dbReference>
<evidence type="ECO:0000256" key="1">
    <source>
        <dbReference type="ARBA" id="ARBA00004429"/>
    </source>
</evidence>
<dbReference type="SUPFAM" id="SSF53448">
    <property type="entry name" value="Nucleotide-diphospho-sugar transferases"/>
    <property type="match status" value="1"/>
</dbReference>
<proteinExistence type="inferred from homology"/>
<keyword evidence="5" id="KW-1003">Cell membrane</keyword>
<gene>
    <name evidence="14" type="ORF">AUC70_12530</name>
</gene>
<evidence type="ECO:0000256" key="10">
    <source>
        <dbReference type="ARBA" id="ARBA00022989"/>
    </source>
</evidence>
<comment type="caution">
    <text evidence="14">The sequence shown here is derived from an EMBL/GenBank/DDBJ whole genome shotgun (WGS) entry which is preliminary data.</text>
</comment>
<keyword evidence="11 12" id="KW-0472">Membrane</keyword>
<sequence length="699" mass="74913">MFARLFVFVTAGAVTVYGATQMYAIVGQSNATSLQVLLVILFALAFSWITLSAATALLGFCVLVSRRLRAKRTGRPAPLTTRTAIVMPVYNEDPEMVFGTLGDLARGLTAKGCAKHFEVFVLSDTNDPETLRREETAAQRLRALGRHGIGAYYRKRPDNEGKKAGNVGEFVRRWGGRYDFMIVLDADSTMTPDAVVTLAQAMEAEPRTGLIQTLPHLTGGQTLFARLQQFAAAVYGPLHASGLALWFGNDSNYWGHNAIIRVRAFADACGLPALGGVPPFGGPILSHDFVEAALMRRAGYGVSMRPDIAGSFEGTPPTLAEHAARDRRWAQGNLQHARLVSGAGLHWMSRFHLVNGIMSYLASPIWLLFLATGFALSWIAEAVPTDYFPRDFALYPTWPQFDARQALSLLGVSLAVLLMPKLLAWAAAMMDSDRRTAAGGGLALTGSVVLEVLLSSLLAPVMMLLQSRAVLDVLLGRDSGWGAQQRFAADASFIVVARRNLGLTAMGLVSSYAAFSVSMSVWLWLLPVWLGLSAAIPLAMSQRGGVWAWRPYGQACFGSPASGESARVPPCLRARPFQDKNALVAEQAFEGSVAPEQAASGTALGLLLLGRCSRARGCLPRRTGRRGPPRWAGPRIGRGGPAWLRGSLLGGRGCESGLLDPAAGAAVHVLNAEILALFGHGAERPSHGKAVERRCGRAG</sequence>
<dbReference type="Gene3D" id="3.90.550.10">
    <property type="entry name" value="Spore Coat Polysaccharide Biosynthesis Protein SpsA, Chain A"/>
    <property type="match status" value="1"/>
</dbReference>